<dbReference type="InterPro" id="IPR030679">
    <property type="entry name" value="ABC_ATPase_HisP-typ"/>
</dbReference>
<keyword evidence="6 9" id="KW-0067">ATP-binding</keyword>
<feature type="compositionally biased region" description="Polar residues" evidence="7">
    <location>
        <begin position="1"/>
        <end position="19"/>
    </location>
</feature>
<dbReference type="PROSITE" id="PS00211">
    <property type="entry name" value="ABC_TRANSPORTER_1"/>
    <property type="match status" value="1"/>
</dbReference>
<dbReference type="Gene3D" id="3.40.50.300">
    <property type="entry name" value="P-loop containing nucleotide triphosphate hydrolases"/>
    <property type="match status" value="1"/>
</dbReference>
<comment type="subcellular location">
    <subcellularLocation>
        <location evidence="1">Cell inner membrane</location>
        <topology evidence="1">Peripheral membrane protein</topology>
    </subcellularLocation>
</comment>
<dbReference type="EMBL" id="JAMDGZ010000014">
    <property type="protein sequence ID" value="MDD1013406.1"/>
    <property type="molecule type" value="Genomic_DNA"/>
</dbReference>
<dbReference type="SMART" id="SM00382">
    <property type="entry name" value="AAA"/>
    <property type="match status" value="1"/>
</dbReference>
<dbReference type="Pfam" id="PF00005">
    <property type="entry name" value="ABC_tran"/>
    <property type="match status" value="1"/>
</dbReference>
<organism evidence="9 10">
    <name type="scientific">Pseudomonas rubra</name>
    <dbReference type="NCBI Taxonomy" id="2942627"/>
    <lineage>
        <taxon>Bacteria</taxon>
        <taxon>Pseudomonadati</taxon>
        <taxon>Pseudomonadota</taxon>
        <taxon>Gammaproteobacteria</taxon>
        <taxon>Pseudomonadales</taxon>
        <taxon>Pseudomonadaceae</taxon>
        <taxon>Pseudomonas</taxon>
    </lineage>
</organism>
<comment type="caution">
    <text evidence="9">The sequence shown here is derived from an EMBL/GenBank/DDBJ whole genome shotgun (WGS) entry which is preliminary data.</text>
</comment>
<evidence type="ECO:0000256" key="4">
    <source>
        <dbReference type="ARBA" id="ARBA00022519"/>
    </source>
</evidence>
<dbReference type="PIRSF" id="PIRSF039085">
    <property type="entry name" value="ABC_ATPase_HisP"/>
    <property type="match status" value="1"/>
</dbReference>
<evidence type="ECO:0000313" key="9">
    <source>
        <dbReference type="EMBL" id="MDD1013406.1"/>
    </source>
</evidence>
<feature type="domain" description="ABC transporter" evidence="8">
    <location>
        <begin position="34"/>
        <end position="278"/>
    </location>
</feature>
<sequence>MTTTVHALSTGELTHNSRPSPRIAAVSADATIKLSVADLHKRYGEHEVLKGVSLQARKGDVISLIGASGSGKSTMLRCINFLEQPDAGVITLDNQSIEMRQGRAGTRAPHPAQLHNLRTRLAMVFQHFNLWSHMTVLENICMAPRRVLGVSSQEAEARARKYLDKVGLPARAADQYPAFLSGGQQQRVAIARALAMEPEIILFDEPTSALDPELVGEVLKVIQTLAEEGRTMLMVTHEMGFARQVSSQVLFLHQGRVEEQGSAEILDQPQSERLQQFLSNRLK</sequence>
<keyword evidence="4" id="KW-1003">Cell membrane</keyword>
<dbReference type="GO" id="GO:0005524">
    <property type="term" value="F:ATP binding"/>
    <property type="evidence" value="ECO:0007669"/>
    <property type="project" value="UniProtKB-KW"/>
</dbReference>
<reference evidence="9 10" key="1">
    <citation type="submission" date="2022-05" db="EMBL/GenBank/DDBJ databases">
        <title>Novel Pseudomonas spp. Isolated from a Rainbow Trout Aquaculture Facility.</title>
        <authorList>
            <person name="Testerman T."/>
            <person name="Graf J."/>
        </authorList>
    </citation>
    <scope>NUCLEOTIDE SEQUENCE [LARGE SCALE GENOMIC DNA]</scope>
    <source>
        <strain evidence="9 10">ID1025</strain>
    </source>
</reference>
<dbReference type="InterPro" id="IPR017871">
    <property type="entry name" value="ABC_transporter-like_CS"/>
</dbReference>
<evidence type="ECO:0000256" key="7">
    <source>
        <dbReference type="SAM" id="MobiDB-lite"/>
    </source>
</evidence>
<keyword evidence="4" id="KW-0997">Cell inner membrane</keyword>
<evidence type="ECO:0000256" key="3">
    <source>
        <dbReference type="ARBA" id="ARBA00022448"/>
    </source>
</evidence>
<evidence type="ECO:0000313" key="10">
    <source>
        <dbReference type="Proteomes" id="UP001148184"/>
    </source>
</evidence>
<proteinExistence type="inferred from homology"/>
<dbReference type="SUPFAM" id="SSF52540">
    <property type="entry name" value="P-loop containing nucleoside triphosphate hydrolases"/>
    <property type="match status" value="1"/>
</dbReference>
<dbReference type="RefSeq" id="WP_273892234.1">
    <property type="nucleotide sequence ID" value="NZ_JAMDGP010000026.1"/>
</dbReference>
<dbReference type="PROSITE" id="PS50893">
    <property type="entry name" value="ABC_TRANSPORTER_2"/>
    <property type="match status" value="1"/>
</dbReference>
<keyword evidence="3" id="KW-0813">Transport</keyword>
<dbReference type="InterPro" id="IPR027417">
    <property type="entry name" value="P-loop_NTPase"/>
</dbReference>
<dbReference type="Proteomes" id="UP001148184">
    <property type="component" value="Unassembled WGS sequence"/>
</dbReference>
<evidence type="ECO:0000256" key="5">
    <source>
        <dbReference type="ARBA" id="ARBA00022741"/>
    </source>
</evidence>
<evidence type="ECO:0000256" key="2">
    <source>
        <dbReference type="ARBA" id="ARBA00005417"/>
    </source>
</evidence>
<protein>
    <submittedName>
        <fullName evidence="9">ATP-binding cassette domain-containing protein</fullName>
    </submittedName>
</protein>
<keyword evidence="4" id="KW-0472">Membrane</keyword>
<dbReference type="PANTHER" id="PTHR43166:SF15">
    <property type="entry name" value="HISTIDINE TRANSPORT ATP-BINDING PROTEIN HISP"/>
    <property type="match status" value="1"/>
</dbReference>
<dbReference type="PANTHER" id="PTHR43166">
    <property type="entry name" value="AMINO ACID IMPORT ATP-BINDING PROTEIN"/>
    <property type="match status" value="1"/>
</dbReference>
<dbReference type="InterPro" id="IPR003439">
    <property type="entry name" value="ABC_transporter-like_ATP-bd"/>
</dbReference>
<evidence type="ECO:0000256" key="1">
    <source>
        <dbReference type="ARBA" id="ARBA00004417"/>
    </source>
</evidence>
<evidence type="ECO:0000256" key="6">
    <source>
        <dbReference type="ARBA" id="ARBA00022840"/>
    </source>
</evidence>
<comment type="similarity">
    <text evidence="2">Belongs to the ABC transporter superfamily.</text>
</comment>
<name>A0ABT5P541_9PSED</name>
<evidence type="ECO:0000259" key="8">
    <source>
        <dbReference type="PROSITE" id="PS50893"/>
    </source>
</evidence>
<gene>
    <name evidence="9" type="ORF">M5G17_06875</name>
</gene>
<keyword evidence="10" id="KW-1185">Reference proteome</keyword>
<keyword evidence="5" id="KW-0547">Nucleotide-binding</keyword>
<accession>A0ABT5P541</accession>
<feature type="region of interest" description="Disordered" evidence="7">
    <location>
        <begin position="1"/>
        <end position="20"/>
    </location>
</feature>
<dbReference type="CDD" id="cd03262">
    <property type="entry name" value="ABC_HisP_GlnQ"/>
    <property type="match status" value="1"/>
</dbReference>
<dbReference type="InterPro" id="IPR050086">
    <property type="entry name" value="MetN_ABC_transporter-like"/>
</dbReference>
<dbReference type="InterPro" id="IPR003593">
    <property type="entry name" value="AAA+_ATPase"/>
</dbReference>